<organism evidence="1 2">
    <name type="scientific">Comamonas testosteroni</name>
    <name type="common">Pseudomonas testosteroni</name>
    <dbReference type="NCBI Taxonomy" id="285"/>
    <lineage>
        <taxon>Bacteria</taxon>
        <taxon>Pseudomonadati</taxon>
        <taxon>Pseudomonadota</taxon>
        <taxon>Betaproteobacteria</taxon>
        <taxon>Burkholderiales</taxon>
        <taxon>Comamonadaceae</taxon>
        <taxon>Comamonas</taxon>
    </lineage>
</organism>
<reference evidence="1 2" key="1">
    <citation type="submission" date="2018-08" db="EMBL/GenBank/DDBJ databases">
        <title>Comamonas testosteroni strain SWCO2.</title>
        <authorList>
            <person name="Jiang N."/>
            <person name="Zhang X.Z."/>
        </authorList>
    </citation>
    <scope>NUCLEOTIDE SEQUENCE [LARGE SCALE GENOMIC DNA]</scope>
    <source>
        <strain evidence="1 2">SWCO2</strain>
    </source>
</reference>
<dbReference type="AlphaFoldDB" id="A0A373F4D8"/>
<accession>A0A373F4D8</accession>
<keyword evidence="2" id="KW-1185">Reference proteome</keyword>
<name>A0A373F4D8_COMTE</name>
<proteinExistence type="predicted"/>
<protein>
    <submittedName>
        <fullName evidence="1">Uncharacterized protein</fullName>
    </submittedName>
</protein>
<dbReference type="EMBL" id="QURR01000071">
    <property type="protein sequence ID" value="RGE38329.1"/>
    <property type="molecule type" value="Genomic_DNA"/>
</dbReference>
<evidence type="ECO:0000313" key="2">
    <source>
        <dbReference type="Proteomes" id="UP000261948"/>
    </source>
</evidence>
<gene>
    <name evidence="1" type="ORF">DZC30_22645</name>
</gene>
<dbReference type="Proteomes" id="UP000261948">
    <property type="component" value="Unassembled WGS sequence"/>
</dbReference>
<evidence type="ECO:0000313" key="1">
    <source>
        <dbReference type="EMBL" id="RGE38329.1"/>
    </source>
</evidence>
<sequence>MEGGLVASNEQKAEYAHDLEVGLARQSVPEFESLPVIGMAAKLALNIKGLGEIDASVLRQVADYYFDIPAGILPRSLEILAEIEFVQLIKEGRTLKKVIPSVPHFSSIYGGLGEYIGSVELTEHEEVAIAVLNELKNKPEKRDTLFSRLGADNSVFKRVEMLSTTGGLVVSKRARGQDILLSPVYFSDNLDALATQAAAGGAKSIEKILSLLSKAQGWPLSLIIQQGEIHGTKLSAQELLLLQELVTDGVLRPPSLRNTVTNADEFFVFTPRPGKLRLDGARREIYERTMALVAAVRKGQLLPVAYKIWSPVALLNKLRSQKWIGASSEAANQYRNLVALRVGHLVHVSGDRYRFVLNDQPENIQAVDDAIMLFQSGDLPASNASQDAQIALQRDESFIQSIIASNKLKSIERPKLDAESTAQIEQLLLDLR</sequence>
<comment type="caution">
    <text evidence="1">The sequence shown here is derived from an EMBL/GenBank/DDBJ whole genome shotgun (WGS) entry which is preliminary data.</text>
</comment>